<evidence type="ECO:0000313" key="3">
    <source>
        <dbReference type="Proteomes" id="UP000757461"/>
    </source>
</evidence>
<comment type="caution">
    <text evidence="2">The sequence shown here is derived from an EMBL/GenBank/DDBJ whole genome shotgun (WGS) entry which is preliminary data.</text>
</comment>
<dbReference type="Pfam" id="PF00293">
    <property type="entry name" value="NUDIX"/>
    <property type="match status" value="1"/>
</dbReference>
<proteinExistence type="predicted"/>
<keyword evidence="2" id="KW-0378">Hydrolase</keyword>
<dbReference type="CDD" id="cd18873">
    <property type="entry name" value="NUDIX_NadM_like"/>
    <property type="match status" value="1"/>
</dbReference>
<dbReference type="PROSITE" id="PS00893">
    <property type="entry name" value="NUDIX_BOX"/>
    <property type="match status" value="1"/>
</dbReference>
<evidence type="ECO:0000313" key="2">
    <source>
        <dbReference type="EMBL" id="MBF1415108.1"/>
    </source>
</evidence>
<protein>
    <submittedName>
        <fullName evidence="2">NUDIX hydrolase</fullName>
    </submittedName>
</protein>
<dbReference type="Proteomes" id="UP000757461">
    <property type="component" value="Unassembled WGS sequence"/>
</dbReference>
<evidence type="ECO:0000259" key="1">
    <source>
        <dbReference type="PROSITE" id="PS51462"/>
    </source>
</evidence>
<gene>
    <name evidence="2" type="ORF">HXN33_05950</name>
</gene>
<reference evidence="2" key="1">
    <citation type="submission" date="2020-04" db="EMBL/GenBank/DDBJ databases">
        <title>Deep metagenomics examines the oral microbiome during advanced dental caries in children, revealing novel taxa and co-occurrences with host molecules.</title>
        <authorList>
            <person name="Baker J.L."/>
            <person name="Morton J.T."/>
            <person name="Dinis M."/>
            <person name="Alvarez R."/>
            <person name="Tran N.C."/>
            <person name="Knight R."/>
            <person name="Edlund A."/>
        </authorList>
    </citation>
    <scope>NUCLEOTIDE SEQUENCE</scope>
    <source>
        <strain evidence="2">JCVI_25_bin.9</strain>
    </source>
</reference>
<dbReference type="PANTHER" id="PTHR43736">
    <property type="entry name" value="ADP-RIBOSE PYROPHOSPHATASE"/>
    <property type="match status" value="1"/>
</dbReference>
<dbReference type="PROSITE" id="PS51462">
    <property type="entry name" value="NUDIX"/>
    <property type="match status" value="1"/>
</dbReference>
<dbReference type="GO" id="GO:0016787">
    <property type="term" value="F:hydrolase activity"/>
    <property type="evidence" value="ECO:0007669"/>
    <property type="project" value="UniProtKB-KW"/>
</dbReference>
<dbReference type="AlphaFoldDB" id="A0A930HZ65"/>
<feature type="domain" description="Nudix hydrolase" evidence="1">
    <location>
        <begin position="6"/>
        <end position="141"/>
    </location>
</feature>
<dbReference type="InterPro" id="IPR000086">
    <property type="entry name" value="NUDIX_hydrolase_dom"/>
</dbReference>
<dbReference type="RefSeq" id="WP_219449503.1">
    <property type="nucleotide sequence ID" value="NZ_CAUTFS010000001.1"/>
</dbReference>
<sequence>MYTYEYPHPAVTADCLVFAHTDNGLYLLLIQRKHDPCKNMWAFPGGFMNIDETTKDAARRELEEETGLKVKELHRVNVFDAVGRDPRERVITVAYYTIVEGLTEVRGRDDASVAEWFPIDNLPPLAFDHDTILRETKGLLCVE</sequence>
<dbReference type="PANTHER" id="PTHR43736:SF4">
    <property type="entry name" value="SLR1690 PROTEIN"/>
    <property type="match status" value="1"/>
</dbReference>
<accession>A0A930HZ65</accession>
<name>A0A930HZ65_9BACT</name>
<dbReference type="EMBL" id="JABZSQ010000093">
    <property type="protein sequence ID" value="MBF1415108.1"/>
    <property type="molecule type" value="Genomic_DNA"/>
</dbReference>
<dbReference type="InterPro" id="IPR020084">
    <property type="entry name" value="NUDIX_hydrolase_CS"/>
</dbReference>
<organism evidence="2 3">
    <name type="scientific">Prevotella histicola</name>
    <dbReference type="NCBI Taxonomy" id="470565"/>
    <lineage>
        <taxon>Bacteria</taxon>
        <taxon>Pseudomonadati</taxon>
        <taxon>Bacteroidota</taxon>
        <taxon>Bacteroidia</taxon>
        <taxon>Bacteroidales</taxon>
        <taxon>Prevotellaceae</taxon>
        <taxon>Prevotella</taxon>
    </lineage>
</organism>